<feature type="domain" description="Knr4/Smi1-like" evidence="1">
    <location>
        <begin position="142"/>
        <end position="272"/>
    </location>
</feature>
<dbReference type="Proteomes" id="UP001500994">
    <property type="component" value="Unassembled WGS sequence"/>
</dbReference>
<evidence type="ECO:0000313" key="3">
    <source>
        <dbReference type="Proteomes" id="UP001500994"/>
    </source>
</evidence>
<reference evidence="3" key="1">
    <citation type="journal article" date="2019" name="Int. J. Syst. Evol. Microbiol.">
        <title>The Global Catalogue of Microorganisms (GCM) 10K type strain sequencing project: providing services to taxonomists for standard genome sequencing and annotation.</title>
        <authorList>
            <consortium name="The Broad Institute Genomics Platform"/>
            <consortium name="The Broad Institute Genome Sequencing Center for Infectious Disease"/>
            <person name="Wu L."/>
            <person name="Ma J."/>
        </authorList>
    </citation>
    <scope>NUCLEOTIDE SEQUENCE [LARGE SCALE GENOMIC DNA]</scope>
    <source>
        <strain evidence="3">JCM 16374</strain>
    </source>
</reference>
<dbReference type="Pfam" id="PF09346">
    <property type="entry name" value="SMI1_KNR4"/>
    <property type="match status" value="1"/>
</dbReference>
<organism evidence="2 3">
    <name type="scientific">Streptomyces lunalinharesii</name>
    <dbReference type="NCBI Taxonomy" id="333384"/>
    <lineage>
        <taxon>Bacteria</taxon>
        <taxon>Bacillati</taxon>
        <taxon>Actinomycetota</taxon>
        <taxon>Actinomycetes</taxon>
        <taxon>Kitasatosporales</taxon>
        <taxon>Streptomycetaceae</taxon>
        <taxon>Streptomyces</taxon>
    </lineage>
</organism>
<dbReference type="SUPFAM" id="SSF160631">
    <property type="entry name" value="SMI1/KNR4-like"/>
    <property type="match status" value="1"/>
</dbReference>
<accession>A0ABP6E528</accession>
<name>A0ABP6E528_9ACTN</name>
<dbReference type="InterPro" id="IPR037883">
    <property type="entry name" value="Knr4/Smi1-like_sf"/>
</dbReference>
<keyword evidence="3" id="KW-1185">Reference proteome</keyword>
<sequence length="314" mass="34600">MAMAVEVPDDIRDQCTRLGPGVAYALKALCAQLADDPLVGNPGWDPSMYVVHVDGETFDDCPALDVHYAYGPPALGAGAVEVRRVDVLTSAPVRTTEPEPAGRNRGPLADAVQARETTEAWQRIETWLRHNAPATHAALRPGAPESELVALEEELGVRVPVSLRALWRQCAGSLDVRGAGLFPDYGWALMDLDAVARSYQGHMNSRRRQEQQFGEEEGMPLWRPSWIPFCSWSVTDLSYGRFVDGETGETGGWDETGERTVVDESLTVFLEETADRLEYPKLFPGYQPGLIDGMLVWGPPPTPDEQAVWEPWNG</sequence>
<dbReference type="InterPro" id="IPR018958">
    <property type="entry name" value="Knr4/Smi1-like_dom"/>
</dbReference>
<protein>
    <recommendedName>
        <fullName evidence="1">Knr4/Smi1-like domain-containing protein</fullName>
    </recommendedName>
</protein>
<evidence type="ECO:0000313" key="2">
    <source>
        <dbReference type="EMBL" id="GAA2658685.1"/>
    </source>
</evidence>
<comment type="caution">
    <text evidence="2">The sequence shown here is derived from an EMBL/GenBank/DDBJ whole genome shotgun (WGS) entry which is preliminary data.</text>
</comment>
<proteinExistence type="predicted"/>
<gene>
    <name evidence="2" type="ORF">GCM10009864_26800</name>
</gene>
<dbReference type="SMART" id="SM00860">
    <property type="entry name" value="SMI1_KNR4"/>
    <property type="match status" value="1"/>
</dbReference>
<evidence type="ECO:0000259" key="1">
    <source>
        <dbReference type="SMART" id="SM00860"/>
    </source>
</evidence>
<dbReference type="EMBL" id="BAAARK010000006">
    <property type="protein sequence ID" value="GAA2658685.1"/>
    <property type="molecule type" value="Genomic_DNA"/>
</dbReference>